<keyword evidence="2" id="KW-1185">Reference proteome</keyword>
<name>A0A161YH65_COLIC</name>
<comment type="caution">
    <text evidence="1">The sequence shown here is derived from an EMBL/GenBank/DDBJ whole genome shotgun (WGS) entry which is preliminary data.</text>
</comment>
<accession>A0A161YH65</accession>
<dbReference type="Proteomes" id="UP000076584">
    <property type="component" value="Unassembled WGS sequence"/>
</dbReference>
<gene>
    <name evidence="1" type="ORF">CI238_00857</name>
</gene>
<organism evidence="1 2">
    <name type="scientific">Colletotrichum incanum</name>
    <name type="common">Soybean anthracnose fungus</name>
    <dbReference type="NCBI Taxonomy" id="1573173"/>
    <lineage>
        <taxon>Eukaryota</taxon>
        <taxon>Fungi</taxon>
        <taxon>Dikarya</taxon>
        <taxon>Ascomycota</taxon>
        <taxon>Pezizomycotina</taxon>
        <taxon>Sordariomycetes</taxon>
        <taxon>Hypocreomycetidae</taxon>
        <taxon>Glomerellales</taxon>
        <taxon>Glomerellaceae</taxon>
        <taxon>Colletotrichum</taxon>
        <taxon>Colletotrichum spaethianum species complex</taxon>
    </lineage>
</organism>
<dbReference type="EMBL" id="LFIW01002391">
    <property type="protein sequence ID" value="KZL72077.1"/>
    <property type="molecule type" value="Genomic_DNA"/>
</dbReference>
<protein>
    <submittedName>
        <fullName evidence="1">Uncharacterized protein</fullName>
    </submittedName>
</protein>
<dbReference type="AlphaFoldDB" id="A0A161YH65"/>
<sequence length="264" mass="28870">MNLPLGQNMPVDDLQSEQVQLGGTYVDTVVAISEELTHMKELLPLVKLLSLVYKMRSPSPDEECHMNTLMRTLSGDSLNKTTTDRHPQGFTRDEIVQSFSRFLSPVLNGLTGLGDFEQAVGAGEDPESFRQFWTLDDRNLLTDAMSGSGPLAATTETETPFLETFVKGKNRRLALTQDHGALVLVSNQTRAGDEVWMMSRGSSLVVIRRDGRPDSPSMDMSVLGEAYSHGFAKGKPPKGCKQDYNDTEFLTSSVAVGLAGGVPR</sequence>
<evidence type="ECO:0000313" key="2">
    <source>
        <dbReference type="Proteomes" id="UP000076584"/>
    </source>
</evidence>
<reference evidence="1 2" key="1">
    <citation type="submission" date="2015-06" db="EMBL/GenBank/DDBJ databases">
        <title>Survival trade-offs in plant roots during colonization by closely related pathogenic and mutualistic fungi.</title>
        <authorList>
            <person name="Hacquard S."/>
            <person name="Kracher B."/>
            <person name="Hiruma K."/>
            <person name="Weinman A."/>
            <person name="Muench P."/>
            <person name="Garrido Oter R."/>
            <person name="Ver Loren van Themaat E."/>
            <person name="Dallerey J.-F."/>
            <person name="Damm U."/>
            <person name="Henrissat B."/>
            <person name="Lespinet O."/>
            <person name="Thon M."/>
            <person name="Kemen E."/>
            <person name="McHardy A.C."/>
            <person name="Schulze-Lefert P."/>
            <person name="O'Connell R.J."/>
        </authorList>
    </citation>
    <scope>NUCLEOTIDE SEQUENCE [LARGE SCALE GENOMIC DNA]</scope>
    <source>
        <strain evidence="1 2">MAFF 238704</strain>
    </source>
</reference>
<evidence type="ECO:0000313" key="1">
    <source>
        <dbReference type="EMBL" id="KZL72077.1"/>
    </source>
</evidence>
<proteinExistence type="predicted"/>